<dbReference type="SMART" id="SM00028">
    <property type="entry name" value="TPR"/>
    <property type="match status" value="3"/>
</dbReference>
<dbReference type="eggNOG" id="COG0457">
    <property type="taxonomic scope" value="Bacteria"/>
</dbReference>
<dbReference type="KEGG" id="mym:A176_000618"/>
<dbReference type="PANTHER" id="PTHR45586:SF1">
    <property type="entry name" value="LIPOPOLYSACCHARIDE ASSEMBLY PROTEIN B"/>
    <property type="match status" value="1"/>
</dbReference>
<dbReference type="EMBL" id="CP012109">
    <property type="protein sequence ID" value="AKQ63706.1"/>
    <property type="molecule type" value="Genomic_DNA"/>
</dbReference>
<dbReference type="PATRIC" id="fig|1297742.4.peg.631"/>
<dbReference type="STRING" id="1297742.A176_000618"/>
<evidence type="ECO:0000256" key="1">
    <source>
        <dbReference type="ARBA" id="ARBA00022737"/>
    </source>
</evidence>
<dbReference type="Pfam" id="PF14559">
    <property type="entry name" value="TPR_19"/>
    <property type="match status" value="1"/>
</dbReference>
<proteinExistence type="predicted"/>
<name>A0A0H4WK26_9BACT</name>
<dbReference type="PROSITE" id="PS50005">
    <property type="entry name" value="TPR"/>
    <property type="match status" value="1"/>
</dbReference>
<dbReference type="SUPFAM" id="SSF48452">
    <property type="entry name" value="TPR-like"/>
    <property type="match status" value="1"/>
</dbReference>
<keyword evidence="1" id="KW-0677">Repeat</keyword>
<dbReference type="Pfam" id="PF13181">
    <property type="entry name" value="TPR_8"/>
    <property type="match status" value="1"/>
</dbReference>
<dbReference type="AlphaFoldDB" id="A0A0H4WK26"/>
<evidence type="ECO:0000313" key="4">
    <source>
        <dbReference type="EMBL" id="AKQ63706.1"/>
    </source>
</evidence>
<accession>A0A0H4WK26</accession>
<protein>
    <submittedName>
        <fullName evidence="4">Uncharacterized protein</fullName>
    </submittedName>
</protein>
<dbReference type="InterPro" id="IPR051012">
    <property type="entry name" value="CellSynth/LPSAsmb/PSIAsmb"/>
</dbReference>
<reference evidence="4 5" key="1">
    <citation type="journal article" date="2016" name="PLoS ONE">
        <title>Complete Genome Sequence and Comparative Genomics of a Novel Myxobacterium Myxococcus hansupus.</title>
        <authorList>
            <person name="Sharma G."/>
            <person name="Narwani T."/>
            <person name="Subramanian S."/>
        </authorList>
    </citation>
    <scope>NUCLEOTIDE SEQUENCE [LARGE SCALE GENOMIC DNA]</scope>
    <source>
        <strain evidence="5">mixupus</strain>
    </source>
</reference>
<gene>
    <name evidence="4" type="ORF">A176_000618</name>
</gene>
<dbReference type="Proteomes" id="UP000009026">
    <property type="component" value="Chromosome"/>
</dbReference>
<feature type="repeat" description="TPR" evidence="3">
    <location>
        <begin position="98"/>
        <end position="131"/>
    </location>
</feature>
<keyword evidence="2 3" id="KW-0802">TPR repeat</keyword>
<dbReference type="PANTHER" id="PTHR45586">
    <property type="entry name" value="TPR REPEAT-CONTAINING PROTEIN PA4667"/>
    <property type="match status" value="1"/>
</dbReference>
<sequence>MSTMSRLLQEGRWKEALDAATHQLAQNPGHEESLLVSAKVALLESRPEQAEKLLSRVKGAAVQQEVTLVRAAAAVSRSDFAGARLFYQSLIHQPRPPAEAWHGLGLALLALGQTQEAVVAHERAVSLQPEQAGFRFEFGHALDLANKPRAAARQFVQCLRLDSQNIRGYWALAYLLSRKGKTLSARRILDKGLRAVPESQLLKESRQAL</sequence>
<evidence type="ECO:0000313" key="5">
    <source>
        <dbReference type="Proteomes" id="UP000009026"/>
    </source>
</evidence>
<dbReference type="InterPro" id="IPR011990">
    <property type="entry name" value="TPR-like_helical_dom_sf"/>
</dbReference>
<dbReference type="InterPro" id="IPR019734">
    <property type="entry name" value="TPR_rpt"/>
</dbReference>
<dbReference type="PROSITE" id="PS50293">
    <property type="entry name" value="TPR_REGION"/>
    <property type="match status" value="1"/>
</dbReference>
<dbReference type="Gene3D" id="1.25.40.10">
    <property type="entry name" value="Tetratricopeptide repeat domain"/>
    <property type="match status" value="1"/>
</dbReference>
<organism evidence="4 5">
    <name type="scientific">Pseudomyxococcus hansupus</name>
    <dbReference type="NCBI Taxonomy" id="1297742"/>
    <lineage>
        <taxon>Bacteria</taxon>
        <taxon>Pseudomonadati</taxon>
        <taxon>Myxococcota</taxon>
        <taxon>Myxococcia</taxon>
        <taxon>Myxococcales</taxon>
        <taxon>Cystobacterineae</taxon>
        <taxon>Myxococcaceae</taxon>
        <taxon>Pseudomyxococcus</taxon>
    </lineage>
</organism>
<evidence type="ECO:0000256" key="2">
    <source>
        <dbReference type="ARBA" id="ARBA00022803"/>
    </source>
</evidence>
<keyword evidence="5" id="KW-1185">Reference proteome</keyword>
<evidence type="ECO:0000256" key="3">
    <source>
        <dbReference type="PROSITE-ProRule" id="PRU00339"/>
    </source>
</evidence>